<evidence type="ECO:0000256" key="13">
    <source>
        <dbReference type="SAM" id="MobiDB-lite"/>
    </source>
</evidence>
<dbReference type="Gene3D" id="1.10.3110.10">
    <property type="entry name" value="protoporphyrinogen ix oxidase, domain 3"/>
    <property type="match status" value="1"/>
</dbReference>
<reference evidence="16" key="1">
    <citation type="journal article" date="2019" name="Int. J. Syst. Evol. Microbiol.">
        <title>The Global Catalogue of Microorganisms (GCM) 10K type strain sequencing project: providing services to taxonomists for standard genome sequencing and annotation.</title>
        <authorList>
            <consortium name="The Broad Institute Genomics Platform"/>
            <consortium name="The Broad Institute Genome Sequencing Center for Infectious Disease"/>
            <person name="Wu L."/>
            <person name="Ma J."/>
        </authorList>
    </citation>
    <scope>NUCLEOTIDE SEQUENCE [LARGE SCALE GENOMIC DNA]</scope>
    <source>
        <strain evidence="16">TBRC 1826</strain>
    </source>
</reference>
<dbReference type="NCBIfam" id="TIGR00562">
    <property type="entry name" value="proto_IX_ox"/>
    <property type="match status" value="1"/>
</dbReference>
<dbReference type="InterPro" id="IPR002937">
    <property type="entry name" value="Amino_oxidase"/>
</dbReference>
<dbReference type="PANTHER" id="PTHR42923:SF3">
    <property type="entry name" value="PROTOPORPHYRINOGEN OXIDASE"/>
    <property type="match status" value="1"/>
</dbReference>
<feature type="domain" description="Amine oxidase" evidence="14">
    <location>
        <begin position="14"/>
        <end position="466"/>
    </location>
</feature>
<dbReference type="Gene3D" id="3.90.660.20">
    <property type="entry name" value="Protoporphyrinogen oxidase, mitochondrial, domain 2"/>
    <property type="match status" value="1"/>
</dbReference>
<evidence type="ECO:0000256" key="12">
    <source>
        <dbReference type="RuleBase" id="RU364052"/>
    </source>
</evidence>
<dbReference type="SUPFAM" id="SSF51905">
    <property type="entry name" value="FAD/NAD(P)-binding domain"/>
    <property type="match status" value="1"/>
</dbReference>
<dbReference type="InterPro" id="IPR004572">
    <property type="entry name" value="Protoporphyrinogen_oxidase"/>
</dbReference>
<evidence type="ECO:0000313" key="16">
    <source>
        <dbReference type="Proteomes" id="UP001595847"/>
    </source>
</evidence>
<comment type="catalytic activity">
    <reaction evidence="1">
        <text>coproporphyrinogen III + 3 O2 = coproporphyrin III + 3 H2O2</text>
        <dbReference type="Rhea" id="RHEA:43436"/>
        <dbReference type="ChEBI" id="CHEBI:15379"/>
        <dbReference type="ChEBI" id="CHEBI:16240"/>
        <dbReference type="ChEBI" id="CHEBI:57309"/>
        <dbReference type="ChEBI" id="CHEBI:131725"/>
        <dbReference type="EC" id="1.3.3.15"/>
    </reaction>
    <physiologicalReaction direction="left-to-right" evidence="1">
        <dbReference type="Rhea" id="RHEA:43437"/>
    </physiologicalReaction>
</comment>
<evidence type="ECO:0000256" key="7">
    <source>
        <dbReference type="ARBA" id="ARBA00019046"/>
    </source>
</evidence>
<comment type="subcellular location">
    <subcellularLocation>
        <location evidence="12">Cytoplasm</location>
    </subcellularLocation>
</comment>
<dbReference type="EC" id="1.3.3.15" evidence="6 12"/>
<evidence type="ECO:0000256" key="5">
    <source>
        <dbReference type="ARBA" id="ARBA00008310"/>
    </source>
</evidence>
<keyword evidence="8 12" id="KW-0285">Flavoprotein</keyword>
<evidence type="ECO:0000256" key="10">
    <source>
        <dbReference type="ARBA" id="ARBA00023002"/>
    </source>
</evidence>
<comment type="cofactor">
    <cofactor evidence="2 12">
        <name>FAD</name>
        <dbReference type="ChEBI" id="CHEBI:57692"/>
    </cofactor>
</comment>
<name>A0ABV8FNX8_9ACTN</name>
<sequence>MQREPHVVVVGGGVSGLTAAYRLTRNGARVTVLESAPRPGGKLHTSDVAGVPVDSGAESVLARRPEALDLIRELGLGDRLVYPARVPAAIYSRGRLRAFPAGHVMGVPGSLRALARSGVLSPAGTLRAALDLVLPRTAVRGDVPVGAFVGARLGREVVDRLVEPMLGGVYAGRADRLSLDSTLPQIAAVARTDRSLLRAVRAITGRAAGAPPAPVFATLNGGLAGLADALIERSGATVLTSTTVRGLAPEGAGWRLTTGPAAGEGAGRTRDADAVVLACPAPAAGRLLRPFAPAAAEELAGIAYASMAIVTLAYPASAFARPPAGSGFLVPAREGRAIKAATFSSVKWPWLAGELAARPGPETVVIRCSIGRVGEEAVLQRSDDDLAALAVADLAAICGISGPPADIRVTRWGGGLPQYDAGHGARIGRVRAALAGHPALAVCGAAYDGVGIPACIAGATGAAEHIAAALPAARTAGTGARSARRPAPAPSGPPSDTQGEAP</sequence>
<dbReference type="PRINTS" id="PR00419">
    <property type="entry name" value="ADXRDTASE"/>
</dbReference>
<evidence type="ECO:0000259" key="14">
    <source>
        <dbReference type="Pfam" id="PF01593"/>
    </source>
</evidence>
<comment type="pathway">
    <text evidence="4 12">Porphyrin-containing compound metabolism; protoheme biosynthesis.</text>
</comment>
<organism evidence="15 16">
    <name type="scientific">Nocardiopsis sediminis</name>
    <dbReference type="NCBI Taxonomy" id="1778267"/>
    <lineage>
        <taxon>Bacteria</taxon>
        <taxon>Bacillati</taxon>
        <taxon>Actinomycetota</taxon>
        <taxon>Actinomycetes</taxon>
        <taxon>Streptosporangiales</taxon>
        <taxon>Nocardiopsidaceae</taxon>
        <taxon>Nocardiopsis</taxon>
    </lineage>
</organism>
<protein>
    <recommendedName>
        <fullName evidence="7 12">Coproporphyrinogen III oxidase</fullName>
        <ecNumber evidence="6 12">1.3.3.15</ecNumber>
    </recommendedName>
</protein>
<keyword evidence="9 12" id="KW-0274">FAD</keyword>
<dbReference type="RefSeq" id="WP_378535082.1">
    <property type="nucleotide sequence ID" value="NZ_JBHSBH010000011.1"/>
</dbReference>
<comment type="caution">
    <text evidence="15">The sequence shown here is derived from an EMBL/GenBank/DDBJ whole genome shotgun (WGS) entry which is preliminary data.</text>
</comment>
<gene>
    <name evidence="15" type="primary">hemG</name>
    <name evidence="15" type="ORF">ACFOVU_17870</name>
</gene>
<dbReference type="SUPFAM" id="SSF54373">
    <property type="entry name" value="FAD-linked reductases, C-terminal domain"/>
    <property type="match status" value="1"/>
</dbReference>
<evidence type="ECO:0000256" key="3">
    <source>
        <dbReference type="ARBA" id="ARBA00002185"/>
    </source>
</evidence>
<comment type="similarity">
    <text evidence="5 12">Belongs to the protoporphyrinogen/coproporphyrinogen oxidase family. Coproporphyrinogen III oxidase subfamily.</text>
</comment>
<keyword evidence="16" id="KW-1185">Reference proteome</keyword>
<evidence type="ECO:0000256" key="9">
    <source>
        <dbReference type="ARBA" id="ARBA00022827"/>
    </source>
</evidence>
<evidence type="ECO:0000256" key="6">
    <source>
        <dbReference type="ARBA" id="ARBA00012402"/>
    </source>
</evidence>
<comment type="function">
    <text evidence="3 12">Involved in coproporphyrin-dependent heme b biosynthesis. Catalyzes the oxidation of coproporphyrinogen III to coproporphyrin III.</text>
</comment>
<evidence type="ECO:0000256" key="11">
    <source>
        <dbReference type="ARBA" id="ARBA00023133"/>
    </source>
</evidence>
<evidence type="ECO:0000256" key="8">
    <source>
        <dbReference type="ARBA" id="ARBA00022630"/>
    </source>
</evidence>
<keyword evidence="12" id="KW-0963">Cytoplasm</keyword>
<accession>A0ABV8FNX8</accession>
<dbReference type="InterPro" id="IPR036188">
    <property type="entry name" value="FAD/NAD-bd_sf"/>
</dbReference>
<dbReference type="Pfam" id="PF01593">
    <property type="entry name" value="Amino_oxidase"/>
    <property type="match status" value="1"/>
</dbReference>
<evidence type="ECO:0000313" key="15">
    <source>
        <dbReference type="EMBL" id="MFC3997807.1"/>
    </source>
</evidence>
<feature type="region of interest" description="Disordered" evidence="13">
    <location>
        <begin position="474"/>
        <end position="502"/>
    </location>
</feature>
<evidence type="ECO:0000256" key="2">
    <source>
        <dbReference type="ARBA" id="ARBA00001974"/>
    </source>
</evidence>
<dbReference type="PANTHER" id="PTHR42923">
    <property type="entry name" value="PROTOPORPHYRINOGEN OXIDASE"/>
    <property type="match status" value="1"/>
</dbReference>
<proteinExistence type="inferred from homology"/>
<dbReference type="InterPro" id="IPR050464">
    <property type="entry name" value="Zeta_carotene_desat/Oxidored"/>
</dbReference>
<evidence type="ECO:0000256" key="1">
    <source>
        <dbReference type="ARBA" id="ARBA00001755"/>
    </source>
</evidence>
<evidence type="ECO:0000256" key="4">
    <source>
        <dbReference type="ARBA" id="ARBA00004744"/>
    </source>
</evidence>
<dbReference type="Gene3D" id="3.50.50.60">
    <property type="entry name" value="FAD/NAD(P)-binding domain"/>
    <property type="match status" value="1"/>
</dbReference>
<dbReference type="EMBL" id="JBHSBH010000011">
    <property type="protein sequence ID" value="MFC3997807.1"/>
    <property type="molecule type" value="Genomic_DNA"/>
</dbReference>
<keyword evidence="11 12" id="KW-0350">Heme biosynthesis</keyword>
<dbReference type="Proteomes" id="UP001595847">
    <property type="component" value="Unassembled WGS sequence"/>
</dbReference>
<keyword evidence="10 12" id="KW-0560">Oxidoreductase</keyword>
<dbReference type="GO" id="GO:0004729">
    <property type="term" value="F:oxygen-dependent protoporphyrinogen oxidase activity"/>
    <property type="evidence" value="ECO:0007669"/>
    <property type="project" value="UniProtKB-EC"/>
</dbReference>